<dbReference type="InterPro" id="IPR017937">
    <property type="entry name" value="Thioredoxin_CS"/>
</dbReference>
<keyword evidence="2" id="KW-0201">Cytochrome c-type biogenesis</keyword>
<organism evidence="4 5">
    <name type="scientific">Desulfotruncus arcticus DSM 17038</name>
    <dbReference type="NCBI Taxonomy" id="1121424"/>
    <lineage>
        <taxon>Bacteria</taxon>
        <taxon>Bacillati</taxon>
        <taxon>Bacillota</taxon>
        <taxon>Clostridia</taxon>
        <taxon>Eubacteriales</taxon>
        <taxon>Desulfallaceae</taxon>
        <taxon>Desulfotruncus</taxon>
    </lineage>
</organism>
<dbReference type="CDD" id="cd02966">
    <property type="entry name" value="TlpA_like_family"/>
    <property type="match status" value="1"/>
</dbReference>
<dbReference type="Pfam" id="PF08534">
    <property type="entry name" value="Redoxin"/>
    <property type="match status" value="1"/>
</dbReference>
<dbReference type="InterPro" id="IPR036249">
    <property type="entry name" value="Thioredoxin-like_sf"/>
</dbReference>
<name>A0A1I2TVW1_9FIRM</name>
<dbReference type="PROSITE" id="PS00194">
    <property type="entry name" value="THIOREDOXIN_1"/>
    <property type="match status" value="1"/>
</dbReference>
<evidence type="ECO:0000259" key="3">
    <source>
        <dbReference type="PROSITE" id="PS51352"/>
    </source>
</evidence>
<dbReference type="InterPro" id="IPR013766">
    <property type="entry name" value="Thioredoxin_domain"/>
</dbReference>
<dbReference type="SUPFAM" id="SSF52833">
    <property type="entry name" value="Thioredoxin-like"/>
    <property type="match status" value="1"/>
</dbReference>
<dbReference type="PANTHER" id="PTHR42852:SF13">
    <property type="entry name" value="PROTEIN DIPZ"/>
    <property type="match status" value="1"/>
</dbReference>
<dbReference type="GO" id="GO:0016853">
    <property type="term" value="F:isomerase activity"/>
    <property type="evidence" value="ECO:0007669"/>
    <property type="project" value="UniProtKB-KW"/>
</dbReference>
<proteinExistence type="predicted"/>
<dbReference type="RefSeq" id="WP_092471579.1">
    <property type="nucleotide sequence ID" value="NZ_FOOX01000008.1"/>
</dbReference>
<protein>
    <submittedName>
        <fullName evidence="4">Thiol-disulfide isomerase or thioredoxin</fullName>
    </submittedName>
</protein>
<dbReference type="STRING" id="341036.SAMN05660649_02368"/>
<evidence type="ECO:0000313" key="5">
    <source>
        <dbReference type="Proteomes" id="UP000199337"/>
    </source>
</evidence>
<dbReference type="PROSITE" id="PS51352">
    <property type="entry name" value="THIOREDOXIN_2"/>
    <property type="match status" value="1"/>
</dbReference>
<dbReference type="GO" id="GO:0017004">
    <property type="term" value="P:cytochrome complex assembly"/>
    <property type="evidence" value="ECO:0007669"/>
    <property type="project" value="UniProtKB-KW"/>
</dbReference>
<keyword evidence="5" id="KW-1185">Reference proteome</keyword>
<dbReference type="Gene3D" id="3.40.30.10">
    <property type="entry name" value="Glutaredoxin"/>
    <property type="match status" value="1"/>
</dbReference>
<evidence type="ECO:0000256" key="2">
    <source>
        <dbReference type="ARBA" id="ARBA00022748"/>
    </source>
</evidence>
<dbReference type="EMBL" id="FOOX01000008">
    <property type="protein sequence ID" value="SFG69035.1"/>
    <property type="molecule type" value="Genomic_DNA"/>
</dbReference>
<dbReference type="InterPro" id="IPR050553">
    <property type="entry name" value="Thioredoxin_ResA/DsbE_sf"/>
</dbReference>
<dbReference type="Proteomes" id="UP000199337">
    <property type="component" value="Unassembled WGS sequence"/>
</dbReference>
<keyword evidence="4" id="KW-0413">Isomerase</keyword>
<dbReference type="PANTHER" id="PTHR42852">
    <property type="entry name" value="THIOL:DISULFIDE INTERCHANGE PROTEIN DSBE"/>
    <property type="match status" value="1"/>
</dbReference>
<comment type="subcellular location">
    <subcellularLocation>
        <location evidence="1">Cell envelope</location>
    </subcellularLocation>
</comment>
<sequence length="190" mass="21109">MKPKILTAFVVVVIVAVGMWLAKPGPESEPEVGEGKLAGEVSLTAPGEQKTVQPDKVPPDFFLISKDSEPVALSEIKDQYIFINFWNTWCPPCQEEMPELNKLYLEYANKNVKFIFINIAAQEKSVDDVTAYLRKHGYSIPVYLDTRADVAMVYGIRGIPTTIILNPQGQVIYAESGPISYEKAKGLITD</sequence>
<dbReference type="InterPro" id="IPR013740">
    <property type="entry name" value="Redoxin"/>
</dbReference>
<gene>
    <name evidence="4" type="ORF">SAMN05660649_02368</name>
</gene>
<accession>A0A1I2TVW1</accession>
<dbReference type="GO" id="GO:0030313">
    <property type="term" value="C:cell envelope"/>
    <property type="evidence" value="ECO:0007669"/>
    <property type="project" value="UniProtKB-SubCell"/>
</dbReference>
<evidence type="ECO:0000313" key="4">
    <source>
        <dbReference type="EMBL" id="SFG69035.1"/>
    </source>
</evidence>
<evidence type="ECO:0000256" key="1">
    <source>
        <dbReference type="ARBA" id="ARBA00004196"/>
    </source>
</evidence>
<reference evidence="5" key="1">
    <citation type="submission" date="2016-10" db="EMBL/GenBank/DDBJ databases">
        <authorList>
            <person name="Varghese N."/>
            <person name="Submissions S."/>
        </authorList>
    </citation>
    <scope>NUCLEOTIDE SEQUENCE [LARGE SCALE GENOMIC DNA]</scope>
    <source>
        <strain evidence="5">DSM 17038</strain>
    </source>
</reference>
<dbReference type="OrthoDB" id="9809733at2"/>
<dbReference type="AlphaFoldDB" id="A0A1I2TVW1"/>
<feature type="domain" description="Thioredoxin" evidence="3">
    <location>
        <begin position="52"/>
        <end position="190"/>
    </location>
</feature>
<dbReference type="GO" id="GO:0016491">
    <property type="term" value="F:oxidoreductase activity"/>
    <property type="evidence" value="ECO:0007669"/>
    <property type="project" value="InterPro"/>
</dbReference>